<protein>
    <recommendedName>
        <fullName evidence="1">Pre-C2HC domain-containing protein</fullName>
    </recommendedName>
</protein>
<dbReference type="AlphaFoldDB" id="A0A8X6H3J5"/>
<gene>
    <name evidence="2" type="primary">AVEN_156390_1</name>
    <name evidence="2" type="ORF">TNCT_534231</name>
</gene>
<dbReference type="OrthoDB" id="6437260at2759"/>
<accession>A0A8X6H3J5</accession>
<dbReference type="EMBL" id="BMAO01020301">
    <property type="protein sequence ID" value="GFQ66422.1"/>
    <property type="molecule type" value="Genomic_DNA"/>
</dbReference>
<name>A0A8X6H3J5_TRICU</name>
<dbReference type="Pfam" id="PF07530">
    <property type="entry name" value="PRE_C2HC"/>
    <property type="match status" value="1"/>
</dbReference>
<dbReference type="Proteomes" id="UP000887116">
    <property type="component" value="Unassembled WGS sequence"/>
</dbReference>
<organism evidence="2 3">
    <name type="scientific">Trichonephila clavata</name>
    <name type="common">Joro spider</name>
    <name type="synonym">Nephila clavata</name>
    <dbReference type="NCBI Taxonomy" id="2740835"/>
    <lineage>
        <taxon>Eukaryota</taxon>
        <taxon>Metazoa</taxon>
        <taxon>Ecdysozoa</taxon>
        <taxon>Arthropoda</taxon>
        <taxon>Chelicerata</taxon>
        <taxon>Arachnida</taxon>
        <taxon>Araneae</taxon>
        <taxon>Araneomorphae</taxon>
        <taxon>Entelegynae</taxon>
        <taxon>Araneoidea</taxon>
        <taxon>Nephilidae</taxon>
        <taxon>Trichonephila</taxon>
    </lineage>
</organism>
<dbReference type="InterPro" id="IPR006579">
    <property type="entry name" value="Pre_C2HC_dom"/>
</dbReference>
<keyword evidence="3" id="KW-1185">Reference proteome</keyword>
<feature type="domain" description="Pre-C2HC" evidence="1">
    <location>
        <begin position="80"/>
        <end position="144"/>
    </location>
</feature>
<reference evidence="2" key="1">
    <citation type="submission" date="2020-07" db="EMBL/GenBank/DDBJ databases">
        <title>Multicomponent nature underlies the extraordinary mechanical properties of spider dragline silk.</title>
        <authorList>
            <person name="Kono N."/>
            <person name="Nakamura H."/>
            <person name="Mori M."/>
            <person name="Yoshida Y."/>
            <person name="Ohtoshi R."/>
            <person name="Malay A.D."/>
            <person name="Moran D.A.P."/>
            <person name="Tomita M."/>
            <person name="Numata K."/>
            <person name="Arakawa K."/>
        </authorList>
    </citation>
    <scope>NUCLEOTIDE SEQUENCE</scope>
</reference>
<evidence type="ECO:0000313" key="3">
    <source>
        <dbReference type="Proteomes" id="UP000887116"/>
    </source>
</evidence>
<evidence type="ECO:0000313" key="2">
    <source>
        <dbReference type="EMBL" id="GFQ66422.1"/>
    </source>
</evidence>
<sequence length="148" mass="17030">MLRMNEGYNLVLQYLNRKFPTATQKHTGEWFKILAANTDDHRDITNLLKEMNQEFYSIPPLSDRPLKVVIKGLPASTDIKDIKSDLTNQGFPVIKVAQLTQRQSKYPLPIFMVEIRKHVPDAPDFFDLSKCCYLSVTVDSFRKRPGAT</sequence>
<comment type="caution">
    <text evidence="2">The sequence shown here is derived from an EMBL/GenBank/DDBJ whole genome shotgun (WGS) entry which is preliminary data.</text>
</comment>
<proteinExistence type="predicted"/>
<evidence type="ECO:0000259" key="1">
    <source>
        <dbReference type="Pfam" id="PF07530"/>
    </source>
</evidence>